<dbReference type="Proteomes" id="UP001159405">
    <property type="component" value="Unassembled WGS sequence"/>
</dbReference>
<keyword evidence="2" id="KW-1185">Reference proteome</keyword>
<evidence type="ECO:0008006" key="3">
    <source>
        <dbReference type="Google" id="ProtNLM"/>
    </source>
</evidence>
<reference evidence="1 2" key="1">
    <citation type="submission" date="2022-05" db="EMBL/GenBank/DDBJ databases">
        <authorList>
            <consortium name="Genoscope - CEA"/>
            <person name="William W."/>
        </authorList>
    </citation>
    <scope>NUCLEOTIDE SEQUENCE [LARGE SCALE GENOMIC DNA]</scope>
</reference>
<evidence type="ECO:0000313" key="2">
    <source>
        <dbReference type="Proteomes" id="UP001159405"/>
    </source>
</evidence>
<dbReference type="PANTHER" id="PTHR47331">
    <property type="entry name" value="PHD-TYPE DOMAIN-CONTAINING PROTEIN"/>
    <property type="match status" value="1"/>
</dbReference>
<protein>
    <recommendedName>
        <fullName evidence="3">Reverse transcriptase</fullName>
    </recommendedName>
</protein>
<feature type="non-terminal residue" evidence="1">
    <location>
        <position position="161"/>
    </location>
</feature>
<evidence type="ECO:0000313" key="1">
    <source>
        <dbReference type="EMBL" id="CAH3156672.1"/>
    </source>
</evidence>
<sequence length="161" mass="18774">ISVAEALYKLEASKNIPILKLTAFNGNPLRNVEFIEQIKIHIHDKRHLTDDMRMVQLKMHVTGDITERKKIHPNHRQSLRDFSIDIINCLATLWQINYFADVNANDNLRKVIRSLPDGIIKKWKNVATDIRKKGEIPQIQHISNFIRKRVKAEFDPDFGDV</sequence>
<proteinExistence type="predicted"/>
<accession>A0ABN8Q6N5</accession>
<name>A0ABN8Q6N5_9CNID</name>
<organism evidence="1 2">
    <name type="scientific">Porites lobata</name>
    <dbReference type="NCBI Taxonomy" id="104759"/>
    <lineage>
        <taxon>Eukaryota</taxon>
        <taxon>Metazoa</taxon>
        <taxon>Cnidaria</taxon>
        <taxon>Anthozoa</taxon>
        <taxon>Hexacorallia</taxon>
        <taxon>Scleractinia</taxon>
        <taxon>Fungiina</taxon>
        <taxon>Poritidae</taxon>
        <taxon>Porites</taxon>
    </lineage>
</organism>
<dbReference type="EMBL" id="CALNXK010000105">
    <property type="protein sequence ID" value="CAH3156672.1"/>
    <property type="molecule type" value="Genomic_DNA"/>
</dbReference>
<comment type="caution">
    <text evidence="1">The sequence shown here is derived from an EMBL/GenBank/DDBJ whole genome shotgun (WGS) entry which is preliminary data.</text>
</comment>
<gene>
    <name evidence="1" type="ORF">PLOB_00001931</name>
</gene>
<feature type="non-terminal residue" evidence="1">
    <location>
        <position position="1"/>
    </location>
</feature>